<dbReference type="Pfam" id="PF02727">
    <property type="entry name" value="Cu_amine_oxidN2"/>
    <property type="match status" value="1"/>
</dbReference>
<protein>
    <submittedName>
        <fullName evidence="3">Copper amine oxidase, N2 domain</fullName>
    </submittedName>
</protein>
<dbReference type="AlphaFoldDB" id="A0A238YCB1"/>
<dbReference type="InterPro" id="IPR015800">
    <property type="entry name" value="Cu_amine_oxidase_N2"/>
</dbReference>
<evidence type="ECO:0000313" key="4">
    <source>
        <dbReference type="Proteomes" id="UP000198397"/>
    </source>
</evidence>
<dbReference type="GO" id="GO:0048038">
    <property type="term" value="F:quinone binding"/>
    <property type="evidence" value="ECO:0007669"/>
    <property type="project" value="InterPro"/>
</dbReference>
<name>A0A238YCB1_HALVU</name>
<feature type="non-terminal residue" evidence="3">
    <location>
        <position position="76"/>
    </location>
</feature>
<dbReference type="InterPro" id="IPR016182">
    <property type="entry name" value="Cu_amine_oxidase_N-reg"/>
</dbReference>
<dbReference type="GO" id="GO:0008131">
    <property type="term" value="F:primary methylamine oxidase activity"/>
    <property type="evidence" value="ECO:0007669"/>
    <property type="project" value="InterPro"/>
</dbReference>
<dbReference type="Proteomes" id="UP000198397">
    <property type="component" value="Unassembled WGS sequence"/>
</dbReference>
<feature type="region of interest" description="Disordered" evidence="1">
    <location>
        <begin position="54"/>
        <end position="76"/>
    </location>
</feature>
<evidence type="ECO:0000256" key="1">
    <source>
        <dbReference type="SAM" id="MobiDB-lite"/>
    </source>
</evidence>
<feature type="compositionally biased region" description="Basic and acidic residues" evidence="1">
    <location>
        <begin position="62"/>
        <end position="76"/>
    </location>
</feature>
<organism evidence="3 4">
    <name type="scientific">Halorubrum vacuolatum</name>
    <name type="common">Natronobacterium vacuolatum</name>
    <dbReference type="NCBI Taxonomy" id="63740"/>
    <lineage>
        <taxon>Archaea</taxon>
        <taxon>Methanobacteriati</taxon>
        <taxon>Methanobacteriota</taxon>
        <taxon>Stenosarchaea group</taxon>
        <taxon>Halobacteria</taxon>
        <taxon>Halobacteriales</taxon>
        <taxon>Haloferacaceae</taxon>
        <taxon>Halorubrum</taxon>
    </lineage>
</organism>
<accession>A0A238YCB1</accession>
<proteinExistence type="predicted"/>
<reference evidence="3 4" key="1">
    <citation type="submission" date="2017-06" db="EMBL/GenBank/DDBJ databases">
        <authorList>
            <person name="Kim H.J."/>
            <person name="Triplett B.A."/>
        </authorList>
    </citation>
    <scope>NUCLEOTIDE SEQUENCE [LARGE SCALE GENOMIC DNA]</scope>
    <source>
        <strain evidence="3 4">DSM 8800</strain>
    </source>
</reference>
<sequence>MSFEQSEEERHPMTPLTESEVEAAWTTVEEERSLSDDARAIEISLAEPSVEALSSFHSDGSLPERRAKVVARDKNH</sequence>
<dbReference type="GO" id="GO:0009308">
    <property type="term" value="P:amine metabolic process"/>
    <property type="evidence" value="ECO:0007669"/>
    <property type="project" value="InterPro"/>
</dbReference>
<feature type="domain" description="Copper amine oxidase N2-terminal" evidence="2">
    <location>
        <begin position="11"/>
        <end position="73"/>
    </location>
</feature>
<evidence type="ECO:0000313" key="3">
    <source>
        <dbReference type="EMBL" id="SNR68448.1"/>
    </source>
</evidence>
<dbReference type="EMBL" id="FZNQ01000037">
    <property type="protein sequence ID" value="SNR68448.1"/>
    <property type="molecule type" value="Genomic_DNA"/>
</dbReference>
<keyword evidence="4" id="KW-1185">Reference proteome</keyword>
<gene>
    <name evidence="3" type="ORF">SAMN06264855_1371</name>
</gene>
<dbReference type="SUPFAM" id="SSF54416">
    <property type="entry name" value="Amine oxidase N-terminal region"/>
    <property type="match status" value="1"/>
</dbReference>
<evidence type="ECO:0000259" key="2">
    <source>
        <dbReference type="Pfam" id="PF02727"/>
    </source>
</evidence>
<dbReference type="GO" id="GO:0005507">
    <property type="term" value="F:copper ion binding"/>
    <property type="evidence" value="ECO:0007669"/>
    <property type="project" value="InterPro"/>
</dbReference>
<dbReference type="Gene3D" id="3.10.450.40">
    <property type="match status" value="1"/>
</dbReference>